<keyword evidence="4 5" id="KW-0472">Membrane</keyword>
<dbReference type="Gene3D" id="3.40.50.1000">
    <property type="entry name" value="HAD superfamily/HAD-like"/>
    <property type="match status" value="1"/>
</dbReference>
<evidence type="ECO:0000313" key="8">
    <source>
        <dbReference type="Proteomes" id="UP000324800"/>
    </source>
</evidence>
<protein>
    <submittedName>
        <fullName evidence="7">Putative cation-translocating P-type ATPase</fullName>
    </submittedName>
</protein>
<proteinExistence type="predicted"/>
<gene>
    <name evidence="7" type="ORF">EZS28_055305</name>
</gene>
<dbReference type="Proteomes" id="UP000324800">
    <property type="component" value="Unassembled WGS sequence"/>
</dbReference>
<dbReference type="PANTHER" id="PTHR43294:SF20">
    <property type="entry name" value="P-TYPE ATPASE"/>
    <property type="match status" value="1"/>
</dbReference>
<dbReference type="InterPro" id="IPR006068">
    <property type="entry name" value="ATPase_P-typ_cation-transptr_C"/>
</dbReference>
<feature type="non-terminal residue" evidence="7">
    <location>
        <position position="1"/>
    </location>
</feature>
<name>A0A5J4Q682_9EUKA</name>
<dbReference type="GO" id="GO:0036376">
    <property type="term" value="P:sodium ion export across plasma membrane"/>
    <property type="evidence" value="ECO:0007669"/>
    <property type="project" value="TreeGrafter"/>
</dbReference>
<evidence type="ECO:0000313" key="7">
    <source>
        <dbReference type="EMBL" id="KAA6316143.1"/>
    </source>
</evidence>
<dbReference type="OrthoDB" id="3352408at2759"/>
<dbReference type="AlphaFoldDB" id="A0A5J4Q682"/>
<evidence type="ECO:0000256" key="2">
    <source>
        <dbReference type="ARBA" id="ARBA00022692"/>
    </source>
</evidence>
<evidence type="ECO:0000256" key="4">
    <source>
        <dbReference type="ARBA" id="ARBA00023136"/>
    </source>
</evidence>
<feature type="transmembrane region" description="Helical" evidence="5">
    <location>
        <begin position="168"/>
        <end position="186"/>
    </location>
</feature>
<dbReference type="GO" id="GO:0005886">
    <property type="term" value="C:plasma membrane"/>
    <property type="evidence" value="ECO:0007669"/>
    <property type="project" value="TreeGrafter"/>
</dbReference>
<dbReference type="GO" id="GO:0030007">
    <property type="term" value="P:intracellular potassium ion homeostasis"/>
    <property type="evidence" value="ECO:0007669"/>
    <property type="project" value="TreeGrafter"/>
</dbReference>
<dbReference type="GO" id="GO:0005391">
    <property type="term" value="F:P-type sodium:potassium-exchanging transporter activity"/>
    <property type="evidence" value="ECO:0007669"/>
    <property type="project" value="TreeGrafter"/>
</dbReference>
<comment type="subcellular location">
    <subcellularLocation>
        <location evidence="1">Membrane</location>
    </subcellularLocation>
</comment>
<dbReference type="GO" id="GO:1990573">
    <property type="term" value="P:potassium ion import across plasma membrane"/>
    <property type="evidence" value="ECO:0007669"/>
    <property type="project" value="TreeGrafter"/>
</dbReference>
<comment type="caution">
    <text evidence="7">The sequence shown here is derived from an EMBL/GenBank/DDBJ whole genome shotgun (WGS) entry which is preliminary data.</text>
</comment>
<feature type="non-terminal residue" evidence="7">
    <location>
        <position position="205"/>
    </location>
</feature>
<dbReference type="SUPFAM" id="SSF56784">
    <property type="entry name" value="HAD-like"/>
    <property type="match status" value="1"/>
</dbReference>
<evidence type="ECO:0000256" key="1">
    <source>
        <dbReference type="ARBA" id="ARBA00004370"/>
    </source>
</evidence>
<dbReference type="SUPFAM" id="SSF81665">
    <property type="entry name" value="Calcium ATPase, transmembrane domain M"/>
    <property type="match status" value="1"/>
</dbReference>
<sequence>LGIAMGGRRGTDVARESADLVLLDDSFSSIVEACKLGRRIYGNISKAVMYVIIVHIPFAGLALLPVLFNWPILLYPTHIVFAELVIDPACSIVFEMEPAEKNLFHKPPRKSTEHVLSLFEGIYSAFQGFLILIICVLIFYLNWKFNPDFIGKIDDSGQRLVPRLSLEVLIGMTFCTLLISNMGMIVSNRSKTRSALAMMKIFNPA</sequence>
<evidence type="ECO:0000256" key="3">
    <source>
        <dbReference type="ARBA" id="ARBA00022989"/>
    </source>
</evidence>
<dbReference type="GO" id="GO:1902600">
    <property type="term" value="P:proton transmembrane transport"/>
    <property type="evidence" value="ECO:0007669"/>
    <property type="project" value="TreeGrafter"/>
</dbReference>
<dbReference type="InterPro" id="IPR050510">
    <property type="entry name" value="Cation_transp_ATPase_P-type"/>
</dbReference>
<dbReference type="Gene3D" id="1.20.1110.10">
    <property type="entry name" value="Calcium-transporting ATPase, transmembrane domain"/>
    <property type="match status" value="1"/>
</dbReference>
<dbReference type="InterPro" id="IPR023214">
    <property type="entry name" value="HAD_sf"/>
</dbReference>
<organism evidence="7 8">
    <name type="scientific">Streblomastix strix</name>
    <dbReference type="NCBI Taxonomy" id="222440"/>
    <lineage>
        <taxon>Eukaryota</taxon>
        <taxon>Metamonada</taxon>
        <taxon>Preaxostyla</taxon>
        <taxon>Oxymonadida</taxon>
        <taxon>Streblomastigidae</taxon>
        <taxon>Streblomastix</taxon>
    </lineage>
</organism>
<dbReference type="PANTHER" id="PTHR43294">
    <property type="entry name" value="SODIUM/POTASSIUM-TRANSPORTING ATPASE SUBUNIT ALPHA"/>
    <property type="match status" value="1"/>
</dbReference>
<feature type="transmembrane region" description="Helical" evidence="5">
    <location>
        <begin position="115"/>
        <end position="141"/>
    </location>
</feature>
<keyword evidence="2 5" id="KW-0812">Transmembrane</keyword>
<evidence type="ECO:0000256" key="5">
    <source>
        <dbReference type="SAM" id="Phobius"/>
    </source>
</evidence>
<reference evidence="7 8" key="1">
    <citation type="submission" date="2019-03" db="EMBL/GenBank/DDBJ databases">
        <title>Single cell metagenomics reveals metabolic interactions within the superorganism composed of flagellate Streblomastix strix and complex community of Bacteroidetes bacteria on its surface.</title>
        <authorList>
            <person name="Treitli S.C."/>
            <person name="Kolisko M."/>
            <person name="Husnik F."/>
            <person name="Keeling P."/>
            <person name="Hampl V."/>
        </authorList>
    </citation>
    <scope>NUCLEOTIDE SEQUENCE [LARGE SCALE GENOMIC DNA]</scope>
    <source>
        <strain evidence="7">ST1C</strain>
    </source>
</reference>
<feature type="domain" description="Cation-transporting P-type ATPase C-terminal" evidence="6">
    <location>
        <begin position="71"/>
        <end position="202"/>
    </location>
</feature>
<dbReference type="Pfam" id="PF00689">
    <property type="entry name" value="Cation_ATPase_C"/>
    <property type="match status" value="1"/>
</dbReference>
<feature type="transmembrane region" description="Helical" evidence="5">
    <location>
        <begin position="47"/>
        <end position="68"/>
    </location>
</feature>
<dbReference type="GO" id="GO:0006883">
    <property type="term" value="P:intracellular sodium ion homeostasis"/>
    <property type="evidence" value="ECO:0007669"/>
    <property type="project" value="TreeGrafter"/>
</dbReference>
<dbReference type="InterPro" id="IPR023298">
    <property type="entry name" value="ATPase_P-typ_TM_dom_sf"/>
</dbReference>
<dbReference type="InterPro" id="IPR036412">
    <property type="entry name" value="HAD-like_sf"/>
</dbReference>
<keyword evidence="3 5" id="KW-1133">Transmembrane helix</keyword>
<accession>A0A5J4Q682</accession>
<evidence type="ECO:0000259" key="6">
    <source>
        <dbReference type="Pfam" id="PF00689"/>
    </source>
</evidence>
<dbReference type="EMBL" id="SNRW01047121">
    <property type="protein sequence ID" value="KAA6316143.1"/>
    <property type="molecule type" value="Genomic_DNA"/>
</dbReference>